<dbReference type="EnsemblPlants" id="ONIVA06G23160.1">
    <property type="protein sequence ID" value="ONIVA06G23160.1"/>
    <property type="gene ID" value="ONIVA06G23160"/>
</dbReference>
<evidence type="ECO:0000313" key="3">
    <source>
        <dbReference type="Proteomes" id="UP000006591"/>
    </source>
</evidence>
<reference evidence="2" key="2">
    <citation type="submission" date="2018-04" db="EMBL/GenBank/DDBJ databases">
        <title>OnivRS2 (Oryza nivara Reference Sequence Version 2).</title>
        <authorList>
            <person name="Zhang J."/>
            <person name="Kudrna D."/>
            <person name="Lee S."/>
            <person name="Talag J."/>
            <person name="Rajasekar S."/>
            <person name="Welchert J."/>
            <person name="Hsing Y.-I."/>
            <person name="Wing R.A."/>
        </authorList>
    </citation>
    <scope>NUCLEOTIDE SEQUENCE [LARGE SCALE GENOMIC DNA]</scope>
    <source>
        <strain evidence="2">SL10</strain>
    </source>
</reference>
<reference evidence="2" key="1">
    <citation type="submission" date="2015-04" db="UniProtKB">
        <authorList>
            <consortium name="EnsemblPlants"/>
        </authorList>
    </citation>
    <scope>IDENTIFICATION</scope>
    <source>
        <strain evidence="2">SL10</strain>
    </source>
</reference>
<accession>A0A0E0HSW8</accession>
<feature type="region of interest" description="Disordered" evidence="1">
    <location>
        <begin position="28"/>
        <end position="49"/>
    </location>
</feature>
<evidence type="ECO:0000256" key="1">
    <source>
        <dbReference type="SAM" id="MobiDB-lite"/>
    </source>
</evidence>
<dbReference type="Proteomes" id="UP000006591">
    <property type="component" value="Chromosome 6"/>
</dbReference>
<dbReference type="Gramene" id="ONIVA06G23160.1">
    <property type="protein sequence ID" value="ONIVA06G23160.1"/>
    <property type="gene ID" value="ONIVA06G23160"/>
</dbReference>
<dbReference type="AlphaFoldDB" id="A0A0E0HSW8"/>
<sequence>MLPILSGCPDRFLTVPVRLGCSQQVLPPGLISSRDKPVGDPHTATPYVPYPRSVATDVLRRHKPVGDPRTATPYVSYPRNVAANNALSRDKPSCLSRMVCRQSAGRPYTSTIGNRP</sequence>
<organism evidence="2">
    <name type="scientific">Oryza nivara</name>
    <name type="common">Indian wild rice</name>
    <name type="synonym">Oryza sativa f. spontanea</name>
    <dbReference type="NCBI Taxonomy" id="4536"/>
    <lineage>
        <taxon>Eukaryota</taxon>
        <taxon>Viridiplantae</taxon>
        <taxon>Streptophyta</taxon>
        <taxon>Embryophyta</taxon>
        <taxon>Tracheophyta</taxon>
        <taxon>Spermatophyta</taxon>
        <taxon>Magnoliopsida</taxon>
        <taxon>Liliopsida</taxon>
        <taxon>Poales</taxon>
        <taxon>Poaceae</taxon>
        <taxon>BOP clade</taxon>
        <taxon>Oryzoideae</taxon>
        <taxon>Oryzeae</taxon>
        <taxon>Oryzinae</taxon>
        <taxon>Oryza</taxon>
    </lineage>
</organism>
<keyword evidence="3" id="KW-1185">Reference proteome</keyword>
<name>A0A0E0HSW8_ORYNI</name>
<proteinExistence type="predicted"/>
<dbReference type="HOGENOM" id="CLU_2100854_0_0_1"/>
<evidence type="ECO:0000313" key="2">
    <source>
        <dbReference type="EnsemblPlants" id="ONIVA06G23160.1"/>
    </source>
</evidence>
<protein>
    <submittedName>
        <fullName evidence="2">Uncharacterized protein</fullName>
    </submittedName>
</protein>